<feature type="coiled-coil region" evidence="1">
    <location>
        <begin position="228"/>
        <end position="255"/>
    </location>
</feature>
<dbReference type="EMBL" id="FLRB01000013">
    <property type="protein sequence ID" value="SBT21675.1"/>
    <property type="molecule type" value="Genomic_DNA"/>
</dbReference>
<dbReference type="RefSeq" id="WP_067037724.1">
    <property type="nucleotide sequence ID" value="NZ_FLRA01000023.1"/>
</dbReference>
<reference evidence="4 7" key="2">
    <citation type="submission" date="2016-06" db="EMBL/GenBank/DDBJ databases">
        <authorList>
            <person name="Kjaerup R.B."/>
            <person name="Dalgaard T.S."/>
            <person name="Juul-Madsen H.R."/>
        </authorList>
    </citation>
    <scope>NUCLEOTIDE SEQUENCE [LARGE SCALE GENOMIC DNA]</scope>
    <source>
        <strain evidence="4 7">CECT 5115</strain>
    </source>
</reference>
<feature type="region of interest" description="Disordered" evidence="2">
    <location>
        <begin position="263"/>
        <end position="283"/>
    </location>
</feature>
<keyword evidence="3" id="KW-1133">Transmembrane helix</keyword>
<feature type="compositionally biased region" description="Polar residues" evidence="2">
    <location>
        <begin position="268"/>
        <end position="283"/>
    </location>
</feature>
<evidence type="ECO:0000313" key="4">
    <source>
        <dbReference type="EMBL" id="SBT18720.1"/>
    </source>
</evidence>
<evidence type="ECO:0000256" key="1">
    <source>
        <dbReference type="SAM" id="Coils"/>
    </source>
</evidence>
<accession>A0A1C3JUI7</accession>
<proteinExistence type="predicted"/>
<dbReference type="Proteomes" id="UP000092871">
    <property type="component" value="Unassembled WGS sequence"/>
</dbReference>
<dbReference type="EMBL" id="FLRA01000023">
    <property type="protein sequence ID" value="SBT18720.1"/>
    <property type="molecule type" value="Genomic_DNA"/>
</dbReference>
<evidence type="ECO:0000256" key="3">
    <source>
        <dbReference type="SAM" id="Phobius"/>
    </source>
</evidence>
<reference evidence="5 6" key="1">
    <citation type="submission" date="2016-06" db="EMBL/GenBank/DDBJ databases">
        <authorList>
            <person name="Rodrigo-Torres L."/>
            <person name="Arahal D.R."/>
        </authorList>
    </citation>
    <scope>NUCLEOTIDE SEQUENCE [LARGE SCALE GENOMIC DNA]</scope>
    <source>
        <strain evidence="5 6">CECT 5116</strain>
    </source>
</reference>
<organism evidence="4 7">
    <name type="scientific">Marinomonas gallaica</name>
    <dbReference type="NCBI Taxonomy" id="1806667"/>
    <lineage>
        <taxon>Bacteria</taxon>
        <taxon>Pseudomonadati</taxon>
        <taxon>Pseudomonadota</taxon>
        <taxon>Gammaproteobacteria</taxon>
        <taxon>Oceanospirillales</taxon>
        <taxon>Oceanospirillaceae</taxon>
        <taxon>Marinomonas</taxon>
    </lineage>
</organism>
<keyword evidence="3" id="KW-0812">Transmembrane</keyword>
<feature type="transmembrane region" description="Helical" evidence="3">
    <location>
        <begin position="62"/>
        <end position="83"/>
    </location>
</feature>
<dbReference type="OrthoDB" id="5700790at2"/>
<dbReference type="Proteomes" id="UP000092840">
    <property type="component" value="Unassembled WGS sequence"/>
</dbReference>
<evidence type="ECO:0000313" key="6">
    <source>
        <dbReference type="Proteomes" id="UP000092840"/>
    </source>
</evidence>
<dbReference type="AlphaFoldDB" id="A0A1C3JUI7"/>
<protein>
    <submittedName>
        <fullName evidence="4">Chromosome partition protein Smc</fullName>
    </submittedName>
</protein>
<evidence type="ECO:0000313" key="5">
    <source>
        <dbReference type="EMBL" id="SBT21675.1"/>
    </source>
</evidence>
<feature type="region of interest" description="Disordered" evidence="2">
    <location>
        <begin position="1"/>
        <end position="52"/>
    </location>
</feature>
<keyword evidence="6" id="KW-1185">Reference proteome</keyword>
<evidence type="ECO:0000256" key="2">
    <source>
        <dbReference type="SAM" id="MobiDB-lite"/>
    </source>
</evidence>
<name>A0A1C3JUI7_9GAMM</name>
<evidence type="ECO:0000313" key="7">
    <source>
        <dbReference type="Proteomes" id="UP000092871"/>
    </source>
</evidence>
<sequence>MRKDDDVEIPSLTLDQDEISDRGTSSSQVPKAGKQRLNPPPARPTGSPGAAGYAPAKKTSLAFVYFLLLLIVGGAGAGGYWLWMENQALRDELLGARSQIQDLDSQLVAADVSTNALGQTVEETLKTHDSEIRKLWAVAYDRNRTGIANNDQQIEVLQEKLSELREVVSTQGKRFAVQADAFNDIENGYNTMVNTVAKIEEAQKHQIEEASTLAGDLNAKVEQQGSTIGSQRDRIADLDRQLSELKRSLSGLDSKVSQQSEGIDALSSAASQPSVPSNLSSRLQSTEEAIRSIDQFRPQVLREINNLKSQVRQMSLELSLKNG</sequence>
<gene>
    <name evidence="4" type="primary">smc_1</name>
    <name evidence="4" type="ORF">MGA5115_02867</name>
    <name evidence="5" type="ORF">MGA5116_02271</name>
</gene>
<keyword evidence="1" id="KW-0175">Coiled coil</keyword>
<keyword evidence="3" id="KW-0472">Membrane</keyword>